<dbReference type="RefSeq" id="XP_053022637.1">
    <property type="nucleotide sequence ID" value="XM_053171458.1"/>
</dbReference>
<protein>
    <recommendedName>
        <fullName evidence="7">C2H2-type domain-containing protein</fullName>
    </recommendedName>
</protein>
<keyword evidence="3" id="KW-0285">Flavoprotein</keyword>
<dbReference type="InterPro" id="IPR020595">
    <property type="entry name" value="MnmG-rel_CS"/>
</dbReference>
<dbReference type="Pfam" id="PF21680">
    <property type="entry name" value="GIDA_C_1st"/>
    <property type="match status" value="1"/>
</dbReference>
<feature type="compositionally biased region" description="Polar residues" evidence="6">
    <location>
        <begin position="23"/>
        <end position="32"/>
    </location>
</feature>
<dbReference type="InterPro" id="IPR044920">
    <property type="entry name" value="MnmG_C_subdom_sf"/>
</dbReference>
<dbReference type="InterPro" id="IPR047001">
    <property type="entry name" value="MnmG_C_subdom"/>
</dbReference>
<evidence type="ECO:0000256" key="2">
    <source>
        <dbReference type="ARBA" id="ARBA00007653"/>
    </source>
</evidence>
<dbReference type="InterPro" id="IPR004416">
    <property type="entry name" value="MnmG"/>
</dbReference>
<proteinExistence type="inferred from homology"/>
<keyword evidence="9" id="KW-1185">Reference proteome</keyword>
<dbReference type="SMART" id="SM01228">
    <property type="entry name" value="GIDA_assoc_3"/>
    <property type="match status" value="1"/>
</dbReference>
<evidence type="ECO:0000313" key="8">
    <source>
        <dbReference type="EMBL" id="WAQ87082.1"/>
    </source>
</evidence>
<evidence type="ECO:0000256" key="5">
    <source>
        <dbReference type="PROSITE-ProRule" id="PRU00042"/>
    </source>
</evidence>
<feature type="compositionally biased region" description="Pro residues" evidence="6">
    <location>
        <begin position="48"/>
        <end position="66"/>
    </location>
</feature>
<keyword evidence="4" id="KW-0274">FAD</keyword>
<dbReference type="SUPFAM" id="SSF51905">
    <property type="entry name" value="FAD/NAD(P)-binding domain"/>
    <property type="match status" value="1"/>
</dbReference>
<dbReference type="InterPro" id="IPR013087">
    <property type="entry name" value="Znf_C2H2_type"/>
</dbReference>
<dbReference type="InterPro" id="IPR049312">
    <property type="entry name" value="GIDA_C_N"/>
</dbReference>
<evidence type="ECO:0000256" key="3">
    <source>
        <dbReference type="ARBA" id="ARBA00022630"/>
    </source>
</evidence>
<dbReference type="Pfam" id="PF13932">
    <property type="entry name" value="SAM_GIDA_C"/>
    <property type="match status" value="1"/>
</dbReference>
<name>A0ABY7CRI4_9BASI</name>
<evidence type="ECO:0000259" key="7">
    <source>
        <dbReference type="PROSITE" id="PS50157"/>
    </source>
</evidence>
<dbReference type="PANTHER" id="PTHR11806:SF0">
    <property type="entry name" value="PROTEIN MTO1 HOMOLOG, MITOCHONDRIAL"/>
    <property type="match status" value="1"/>
</dbReference>
<comment type="cofactor">
    <cofactor evidence="1">
        <name>FAD</name>
        <dbReference type="ChEBI" id="CHEBI:57692"/>
    </cofactor>
</comment>
<dbReference type="EMBL" id="CP110427">
    <property type="protein sequence ID" value="WAQ87082.1"/>
    <property type="molecule type" value="Genomic_DNA"/>
</dbReference>
<dbReference type="Proteomes" id="UP001164743">
    <property type="component" value="Chromosome 7A"/>
</dbReference>
<evidence type="ECO:0000256" key="4">
    <source>
        <dbReference type="ARBA" id="ARBA00022827"/>
    </source>
</evidence>
<feature type="region of interest" description="Disordered" evidence="6">
    <location>
        <begin position="1"/>
        <end position="66"/>
    </location>
</feature>
<dbReference type="NCBIfam" id="TIGR00136">
    <property type="entry name" value="mnmG_gidA"/>
    <property type="match status" value="1"/>
</dbReference>
<evidence type="ECO:0000313" key="9">
    <source>
        <dbReference type="Proteomes" id="UP001164743"/>
    </source>
</evidence>
<dbReference type="Gene3D" id="1.10.150.570">
    <property type="entry name" value="GidA associated domain, C-terminal subdomain"/>
    <property type="match status" value="1"/>
</dbReference>
<dbReference type="InterPro" id="IPR036188">
    <property type="entry name" value="FAD/NAD-bd_sf"/>
</dbReference>
<dbReference type="PANTHER" id="PTHR11806">
    <property type="entry name" value="GLUCOSE INHIBITED DIVISION PROTEIN A"/>
    <property type="match status" value="1"/>
</dbReference>
<feature type="domain" description="C2H2-type" evidence="7">
    <location>
        <begin position="224"/>
        <end position="254"/>
    </location>
</feature>
<dbReference type="GeneID" id="77812353"/>
<dbReference type="PROSITE" id="PS01281">
    <property type="entry name" value="GIDA_2"/>
    <property type="match status" value="1"/>
</dbReference>
<sequence>MHRPISRSYSDSDDDRPSSWDSATSFGSQYQNGKEHQLPSSLRKLLNPAPPSSPPSPVHSPSPDIPQAPLARIRLAKQENQEHGDLSRLRPWKRLPSPCSFDPQPPVALPPIYFCLPSPHTTDPSLRSCSPISPKFNPYYLPVPRLHRERVVEDTCQLPDAPARPRTNLPSFAPPCSLADAKNRDTKANNKTKANSPFLDPTFHRHEWPSVSKNFNNAREKERNRCLTCGSSFSTFANLTRHEKKCPVVTADQTVFGTTHQRAYTAPFKISLLMGVKHGSDAMVPWLNRLITSRRHQPANLSPLRTPVNHRRFCRNNASFARELDVRQQDFARSSDLSNKWDVIVLGGGHAGVEAASAASRTNSRTLLVTSNWNTVGEMSCNPSFGGIGKGTLIREIDALGGVCAQACDDAGIVFQMLNRSKGPAVYGPRAQMDRGLYKEAIQRQIKSHSNLEVKEGTVTDLLLEDNPTQSGGITSSRRVVGLKLETGEILHCAALVIATGTFLGGEIHLGRKTSSFGRIGECSSTSLSNSLKNSGFKLARMKTGTPPRISKSSINFDNLIVQLGDMPPKPFSFINQTVKHADQQLCCWKTHTTKATHQIVQQNLHLSSYVREEVQGPRYCPSLEAKVTRFSHRDSHMIWLEPEGFHSDLIYPNGISTTMPEDAQLRMMRTIPGLEEVEMVQSGYGVEYDHVDPRELKNTLETKAIQGLFLAGQINGTTGYEEAAAQGVLAGINAGLKCHDAFPLILTRADSFIGVLVDDLTTKGVQEPYRMFTSRSEFRVALRVDNADLRLTEKARRCGVIDDRRWKIFQDTKSKIDTLVSALQDVSLSQQAWARHGIKVREDAVQKTAFDVLRVQGVNMELLKPIVAEVEAVEEDTWRRVEVEALYQPIIKRYEENVKQLIEDENMILPVSINYSELEYLSSEARQKLNEARPLTIGVAQRLQGIDTSELILLRKHLRNLV</sequence>
<comment type="similarity">
    <text evidence="2">Belongs to the MnmG family.</text>
</comment>
<dbReference type="InterPro" id="IPR040131">
    <property type="entry name" value="MnmG_N"/>
</dbReference>
<dbReference type="PROSITE" id="PS01280">
    <property type="entry name" value="GIDA_1"/>
    <property type="match status" value="1"/>
</dbReference>
<dbReference type="Pfam" id="PF01134">
    <property type="entry name" value="GIDA"/>
    <property type="match status" value="1"/>
</dbReference>
<organism evidence="8 9">
    <name type="scientific">Puccinia triticina</name>
    <dbReference type="NCBI Taxonomy" id="208348"/>
    <lineage>
        <taxon>Eukaryota</taxon>
        <taxon>Fungi</taxon>
        <taxon>Dikarya</taxon>
        <taxon>Basidiomycota</taxon>
        <taxon>Pucciniomycotina</taxon>
        <taxon>Pucciniomycetes</taxon>
        <taxon>Pucciniales</taxon>
        <taxon>Pucciniaceae</taxon>
        <taxon>Puccinia</taxon>
    </lineage>
</organism>
<keyword evidence="5" id="KW-0863">Zinc-finger</keyword>
<keyword evidence="5" id="KW-0479">Metal-binding</keyword>
<gene>
    <name evidence="8" type="ORF">PtA15_7A812</name>
</gene>
<feature type="region of interest" description="Disordered" evidence="6">
    <location>
        <begin position="159"/>
        <end position="199"/>
    </location>
</feature>
<dbReference type="InterPro" id="IPR002218">
    <property type="entry name" value="MnmG-rel"/>
</dbReference>
<evidence type="ECO:0000256" key="1">
    <source>
        <dbReference type="ARBA" id="ARBA00001974"/>
    </source>
</evidence>
<reference evidence="8" key="1">
    <citation type="submission" date="2022-10" db="EMBL/GenBank/DDBJ databases">
        <title>Puccinia triticina Genome sequencing and assembly.</title>
        <authorList>
            <person name="Li C."/>
        </authorList>
    </citation>
    <scope>NUCLEOTIDE SEQUENCE</scope>
    <source>
        <strain evidence="8">Pt15</strain>
    </source>
</reference>
<dbReference type="InterPro" id="IPR026904">
    <property type="entry name" value="MnmG_C"/>
</dbReference>
<dbReference type="HAMAP" id="MF_00129">
    <property type="entry name" value="MnmG_GidA"/>
    <property type="match status" value="1"/>
</dbReference>
<dbReference type="PROSITE" id="PS50157">
    <property type="entry name" value="ZINC_FINGER_C2H2_2"/>
    <property type="match status" value="1"/>
</dbReference>
<evidence type="ECO:0000256" key="6">
    <source>
        <dbReference type="SAM" id="MobiDB-lite"/>
    </source>
</evidence>
<keyword evidence="5" id="KW-0862">Zinc</keyword>
<dbReference type="Gene3D" id="3.50.50.60">
    <property type="entry name" value="FAD/NAD(P)-binding domain"/>
    <property type="match status" value="2"/>
</dbReference>
<accession>A0ABY7CRI4</accession>